<comment type="caution">
    <text evidence="6">The sequence shown here is derived from an EMBL/GenBank/DDBJ whole genome shotgun (WGS) entry which is preliminary data.</text>
</comment>
<feature type="transmembrane region" description="Helical" evidence="5">
    <location>
        <begin position="58"/>
        <end position="80"/>
    </location>
</feature>
<evidence type="ECO:0000313" key="6">
    <source>
        <dbReference type="EMBL" id="MFC0422617.1"/>
    </source>
</evidence>
<name>A0ABV6K085_9LACO</name>
<protein>
    <submittedName>
        <fullName evidence="6">DUF1516 family protein</fullName>
    </submittedName>
</protein>
<proteinExistence type="predicted"/>
<evidence type="ECO:0000256" key="5">
    <source>
        <dbReference type="SAM" id="Phobius"/>
    </source>
</evidence>
<keyword evidence="4 5" id="KW-0472">Membrane</keyword>
<evidence type="ECO:0000313" key="7">
    <source>
        <dbReference type="Proteomes" id="UP001589855"/>
    </source>
</evidence>
<evidence type="ECO:0000256" key="3">
    <source>
        <dbReference type="ARBA" id="ARBA00022989"/>
    </source>
</evidence>
<dbReference type="Pfam" id="PF07457">
    <property type="entry name" value="DUF1516"/>
    <property type="match status" value="1"/>
</dbReference>
<feature type="transmembrane region" description="Helical" evidence="5">
    <location>
        <begin position="92"/>
        <end position="114"/>
    </location>
</feature>
<dbReference type="EMBL" id="JBHLUK010000002">
    <property type="protein sequence ID" value="MFC0422617.1"/>
    <property type="molecule type" value="Genomic_DNA"/>
</dbReference>
<dbReference type="Proteomes" id="UP001589855">
    <property type="component" value="Unassembled WGS sequence"/>
</dbReference>
<gene>
    <name evidence="6" type="ORF">ACFFGS_00265</name>
</gene>
<keyword evidence="2 5" id="KW-0812">Transmembrane</keyword>
<keyword evidence="3 5" id="KW-1133">Transmembrane helix</keyword>
<feature type="transmembrane region" description="Helical" evidence="5">
    <location>
        <begin position="6"/>
        <end position="22"/>
    </location>
</feature>
<reference evidence="6 7" key="1">
    <citation type="submission" date="2024-09" db="EMBL/GenBank/DDBJ databases">
        <authorList>
            <person name="Sun Q."/>
            <person name="Mori K."/>
        </authorList>
    </citation>
    <scope>NUCLEOTIDE SEQUENCE [LARGE SCALE GENOMIC DNA]</scope>
    <source>
        <strain evidence="6 7">TBRC 4575</strain>
    </source>
</reference>
<organism evidence="6 7">
    <name type="scientific">Lactiplantibacillus plajomi</name>
    <dbReference type="NCBI Taxonomy" id="1457217"/>
    <lineage>
        <taxon>Bacteria</taxon>
        <taxon>Bacillati</taxon>
        <taxon>Bacillota</taxon>
        <taxon>Bacilli</taxon>
        <taxon>Lactobacillales</taxon>
        <taxon>Lactobacillaceae</taxon>
        <taxon>Lactiplantibacillus</taxon>
    </lineage>
</organism>
<keyword evidence="7" id="KW-1185">Reference proteome</keyword>
<evidence type="ECO:0000256" key="1">
    <source>
        <dbReference type="ARBA" id="ARBA00022475"/>
    </source>
</evidence>
<keyword evidence="1" id="KW-1003">Cell membrane</keyword>
<evidence type="ECO:0000256" key="2">
    <source>
        <dbReference type="ARBA" id="ARBA00022692"/>
    </source>
</evidence>
<dbReference type="RefSeq" id="WP_137643899.1">
    <property type="nucleotide sequence ID" value="NZ_BAABRM010000001.1"/>
</dbReference>
<evidence type="ECO:0000256" key="4">
    <source>
        <dbReference type="ARBA" id="ARBA00023136"/>
    </source>
</evidence>
<sequence length="119" mass="13176">MFLWLHIGGWIWLALMVTLGLTRRAIKSANRYLILSRLGYLLLIITGVYLATQTFATNWWLTLLKAGLGLATIGLTEVAFARLQESHLTGRLRVLLVAGFILTAGCGVGLHLIVSGHWF</sequence>
<dbReference type="InterPro" id="IPR010899">
    <property type="entry name" value="UPF0344"/>
</dbReference>
<feature type="transmembrane region" description="Helical" evidence="5">
    <location>
        <begin position="34"/>
        <end position="52"/>
    </location>
</feature>
<accession>A0ABV6K085</accession>